<dbReference type="KEGG" id="enn:FRE64_07380"/>
<dbReference type="OrthoDB" id="8905397at2"/>
<accession>A0A5B8NLH6</accession>
<protein>
    <submittedName>
        <fullName evidence="3">DUF4334 domain-containing protein</fullName>
    </submittedName>
</protein>
<dbReference type="EMBL" id="CP042326">
    <property type="protein sequence ID" value="QDZ39777.1"/>
    <property type="molecule type" value="Genomic_DNA"/>
</dbReference>
<name>A0A5B8NLH6_9CHRO</name>
<evidence type="ECO:0000313" key="4">
    <source>
        <dbReference type="Proteomes" id="UP000318453"/>
    </source>
</evidence>
<proteinExistence type="predicted"/>
<dbReference type="Gene3D" id="2.40.128.580">
    <property type="entry name" value="GXWXG domain"/>
    <property type="match status" value="1"/>
</dbReference>
<dbReference type="InterPro" id="IPR025568">
    <property type="entry name" value="DUF4334"/>
</dbReference>
<evidence type="ECO:0000259" key="2">
    <source>
        <dbReference type="Pfam" id="PF14232"/>
    </source>
</evidence>
<organism evidence="3 4">
    <name type="scientific">Euhalothece natronophila Z-M001</name>
    <dbReference type="NCBI Taxonomy" id="522448"/>
    <lineage>
        <taxon>Bacteria</taxon>
        <taxon>Bacillati</taxon>
        <taxon>Cyanobacteriota</taxon>
        <taxon>Cyanophyceae</taxon>
        <taxon>Oscillatoriophycideae</taxon>
        <taxon>Chroococcales</taxon>
        <taxon>Halothecacae</taxon>
        <taxon>Halothece cluster</taxon>
        <taxon>Euhalothece</taxon>
    </lineage>
</organism>
<feature type="domain" description="DUF4334" evidence="2">
    <location>
        <begin position="123"/>
        <end position="178"/>
    </location>
</feature>
<reference evidence="3 4" key="1">
    <citation type="submission" date="2019-08" db="EMBL/GenBank/DDBJ databases">
        <title>Carotenoids and Carotenoid Binding Proteins in the Halophilic Cyanobacterium Euhalothece sp. ZM00.</title>
        <authorList>
            <person name="Cho S.M."/>
            <person name="Song J.Y."/>
            <person name="Park Y.-I."/>
        </authorList>
    </citation>
    <scope>NUCLEOTIDE SEQUENCE [LARGE SCALE GENOMIC DNA]</scope>
    <source>
        <strain evidence="3 4">Z-M001</strain>
    </source>
</reference>
<sequence length="179" mass="21265">MSNTTLVTEIIEARKTTTEQALEIFDQLETINLEFMLGRWQGYGVHTNHPMDGLLETFNWYGKEFVDFDQVHPLLFLNRQNQPIKIDPNPTLMNLSAKLNFPKESWLGTLFRWTLPLVKTEQSKARLRMMEYRGQVTATMMYDYLPIHDHFRRIDENTVLGLMDFKRISQPFFFVLKRD</sequence>
<evidence type="ECO:0000313" key="3">
    <source>
        <dbReference type="EMBL" id="QDZ39777.1"/>
    </source>
</evidence>
<evidence type="ECO:0000259" key="1">
    <source>
        <dbReference type="Pfam" id="PF14231"/>
    </source>
</evidence>
<dbReference type="Pfam" id="PF14231">
    <property type="entry name" value="GXWXG"/>
    <property type="match status" value="1"/>
</dbReference>
<dbReference type="InterPro" id="IPR025951">
    <property type="entry name" value="GXWXG_dom"/>
</dbReference>
<dbReference type="AlphaFoldDB" id="A0A5B8NLH6"/>
<keyword evidence="4" id="KW-1185">Reference proteome</keyword>
<gene>
    <name evidence="3" type="ORF">FRE64_07380</name>
</gene>
<dbReference type="Proteomes" id="UP000318453">
    <property type="component" value="Chromosome"/>
</dbReference>
<dbReference type="Pfam" id="PF14232">
    <property type="entry name" value="DUF4334"/>
    <property type="match status" value="1"/>
</dbReference>
<dbReference type="RefSeq" id="WP_146295374.1">
    <property type="nucleotide sequence ID" value="NZ_CP042326.1"/>
</dbReference>
<feature type="domain" description="GXWXG" evidence="1">
    <location>
        <begin position="23"/>
        <end position="79"/>
    </location>
</feature>